<dbReference type="EMBL" id="AUZZ01002330">
    <property type="protein sequence ID" value="EQD60839.1"/>
    <property type="molecule type" value="Genomic_DNA"/>
</dbReference>
<dbReference type="PANTHER" id="PTHR43814">
    <property type="entry name" value="ARGININOSUCCINATE LYASE"/>
    <property type="match status" value="1"/>
</dbReference>
<dbReference type="GO" id="GO:0004056">
    <property type="term" value="F:argininosuccinate lyase activity"/>
    <property type="evidence" value="ECO:0007669"/>
    <property type="project" value="InterPro"/>
</dbReference>
<evidence type="ECO:0000313" key="1">
    <source>
        <dbReference type="EMBL" id="EQD60839.1"/>
    </source>
</evidence>
<dbReference type="InterPro" id="IPR009049">
    <property type="entry name" value="Argininosuccinate_lyase"/>
</dbReference>
<comment type="caution">
    <text evidence="1">The sequence shown here is derived from an EMBL/GenBank/DDBJ whole genome shotgun (WGS) entry which is preliminary data.</text>
</comment>
<dbReference type="GO" id="GO:0005829">
    <property type="term" value="C:cytosol"/>
    <property type="evidence" value="ECO:0007669"/>
    <property type="project" value="TreeGrafter"/>
</dbReference>
<reference evidence="1" key="2">
    <citation type="journal article" date="2014" name="ISME J.">
        <title>Microbial stratification in low pH oxic and suboxic macroscopic growths along an acid mine drainage.</title>
        <authorList>
            <person name="Mendez-Garcia C."/>
            <person name="Mesa V."/>
            <person name="Sprenger R.R."/>
            <person name="Richter M."/>
            <person name="Diez M.S."/>
            <person name="Solano J."/>
            <person name="Bargiela R."/>
            <person name="Golyshina O.V."/>
            <person name="Manteca A."/>
            <person name="Ramos J.L."/>
            <person name="Gallego J.R."/>
            <person name="Llorente I."/>
            <person name="Martins Dos Santos V.A."/>
            <person name="Jensen O.N."/>
            <person name="Pelaez A.I."/>
            <person name="Sanchez J."/>
            <person name="Ferrer M."/>
        </authorList>
    </citation>
    <scope>NUCLEOTIDE SEQUENCE</scope>
</reference>
<sequence>MSDLLWKKDGVRIDARIMRFLAGDDVLLDREFFLYDITASKAHVEGLARIGLLGDDECVALLRELDALAADFRSGAFVLDARHEDGHSAIEARLTERF</sequence>
<dbReference type="GO" id="GO:0042450">
    <property type="term" value="P:L-arginine biosynthetic process via ornithine"/>
    <property type="evidence" value="ECO:0007669"/>
    <property type="project" value="InterPro"/>
</dbReference>
<organism evidence="1">
    <name type="scientific">mine drainage metagenome</name>
    <dbReference type="NCBI Taxonomy" id="410659"/>
    <lineage>
        <taxon>unclassified sequences</taxon>
        <taxon>metagenomes</taxon>
        <taxon>ecological metagenomes</taxon>
    </lineage>
</organism>
<accession>T1C6B6</accession>
<feature type="non-terminal residue" evidence="1">
    <location>
        <position position="98"/>
    </location>
</feature>
<proteinExistence type="predicted"/>
<protein>
    <submittedName>
        <fullName evidence="1">Argininosuccinate lyase</fullName>
    </submittedName>
</protein>
<keyword evidence="1" id="KW-0456">Lyase</keyword>
<gene>
    <name evidence="1" type="ORF">B2A_03479</name>
</gene>
<dbReference type="Gene3D" id="1.10.275.10">
    <property type="entry name" value="Fumarase/aspartase (N-terminal domain)"/>
    <property type="match status" value="1"/>
</dbReference>
<dbReference type="PANTHER" id="PTHR43814:SF1">
    <property type="entry name" value="ARGININOSUCCINATE LYASE"/>
    <property type="match status" value="1"/>
</dbReference>
<dbReference type="AlphaFoldDB" id="T1C6B6"/>
<reference evidence="1" key="1">
    <citation type="submission" date="2013-08" db="EMBL/GenBank/DDBJ databases">
        <authorList>
            <person name="Mendez C."/>
            <person name="Richter M."/>
            <person name="Ferrer M."/>
            <person name="Sanchez J."/>
        </authorList>
    </citation>
    <scope>NUCLEOTIDE SEQUENCE</scope>
</reference>
<dbReference type="InterPro" id="IPR024083">
    <property type="entry name" value="Fumarase/histidase_N"/>
</dbReference>
<name>T1C6B6_9ZZZZ</name>
<dbReference type="InterPro" id="IPR008948">
    <property type="entry name" value="L-Aspartase-like"/>
</dbReference>
<dbReference type="SUPFAM" id="SSF48557">
    <property type="entry name" value="L-aspartase-like"/>
    <property type="match status" value="1"/>
</dbReference>